<proteinExistence type="predicted"/>
<organism evidence="1 2">
    <name type="scientific">Biomphalaria glabrata</name>
    <name type="common">Bloodfluke planorb</name>
    <name type="synonym">Freshwater snail</name>
    <dbReference type="NCBI Taxonomy" id="6526"/>
    <lineage>
        <taxon>Eukaryota</taxon>
        <taxon>Metazoa</taxon>
        <taxon>Spiralia</taxon>
        <taxon>Lophotrochozoa</taxon>
        <taxon>Mollusca</taxon>
        <taxon>Gastropoda</taxon>
        <taxon>Heterobranchia</taxon>
        <taxon>Euthyneura</taxon>
        <taxon>Panpulmonata</taxon>
        <taxon>Hygrophila</taxon>
        <taxon>Lymnaeoidea</taxon>
        <taxon>Planorbidae</taxon>
        <taxon>Biomphalaria</taxon>
    </lineage>
</organism>
<gene>
    <name evidence="1" type="primary">106064743</name>
</gene>
<dbReference type="KEGG" id="bgt:106064743"/>
<dbReference type="EnsemblMetazoa" id="BGLB028539-RA">
    <property type="protein sequence ID" value="BGLB028539-PA"/>
    <property type="gene ID" value="BGLB028539"/>
</dbReference>
<dbReference type="VEuPathDB" id="VectorBase:BGLAX_034931"/>
<protein>
    <submittedName>
        <fullName evidence="1">Uncharacterized protein</fullName>
    </submittedName>
</protein>
<dbReference type="Proteomes" id="UP000076420">
    <property type="component" value="Unassembled WGS sequence"/>
</dbReference>
<sequence length="113" mass="13346">MEFFNQSVSSQSKEEHLKSVKEFLEAIWEIFYCQNPEEAYTSSEFQNLLMKVEQCHADELLLLFSVMSTLVLSNQVIGRKTIEEFKRKTTLNSELKTFVTNLFLYWTNEVMKS</sequence>
<dbReference type="OrthoDB" id="6151351at2759"/>
<accession>A0A2C9L9V2</accession>
<dbReference type="VEuPathDB" id="VectorBase:BGLB028539"/>
<reference evidence="1" key="1">
    <citation type="submission" date="2020-05" db="UniProtKB">
        <authorList>
            <consortium name="EnsemblMetazoa"/>
        </authorList>
    </citation>
    <scope>IDENTIFICATION</scope>
    <source>
        <strain evidence="1">BB02</strain>
    </source>
</reference>
<evidence type="ECO:0000313" key="2">
    <source>
        <dbReference type="Proteomes" id="UP000076420"/>
    </source>
</evidence>
<dbReference type="AlphaFoldDB" id="A0A2C9L9V2"/>
<name>A0A2C9L9V2_BIOGL</name>
<evidence type="ECO:0000313" key="1">
    <source>
        <dbReference type="EnsemblMetazoa" id="BGLB028539-PA"/>
    </source>
</evidence>